<evidence type="ECO:0000313" key="9">
    <source>
        <dbReference type="Proteomes" id="UP001339911"/>
    </source>
</evidence>
<dbReference type="CDD" id="cd15831">
    <property type="entry name" value="BTAD"/>
    <property type="match status" value="1"/>
</dbReference>
<keyword evidence="2" id="KW-0805">Transcription regulation</keyword>
<reference evidence="8 9" key="1">
    <citation type="submission" date="2024-01" db="EMBL/GenBank/DDBJ databases">
        <title>Genome insights into Plantactinospora veratri sp. nov.</title>
        <authorList>
            <person name="Wang L."/>
        </authorList>
    </citation>
    <scope>NUCLEOTIDE SEQUENCE [LARGE SCALE GENOMIC DNA]</scope>
    <source>
        <strain evidence="8 9">NEAU-FHS4</strain>
    </source>
</reference>
<feature type="DNA-binding region" description="OmpR/PhoB-type" evidence="5">
    <location>
        <begin position="11"/>
        <end position="114"/>
    </location>
</feature>
<dbReference type="Gene3D" id="3.40.50.300">
    <property type="entry name" value="P-loop containing nucleotide triphosphate hydrolases"/>
    <property type="match status" value="1"/>
</dbReference>
<dbReference type="Pfam" id="PF13424">
    <property type="entry name" value="TPR_12"/>
    <property type="match status" value="2"/>
</dbReference>
<dbReference type="InterPro" id="IPR042197">
    <property type="entry name" value="Apaf_helical"/>
</dbReference>
<organism evidence="8 9">
    <name type="scientific">Plantactinospora veratri</name>
    <dbReference type="NCBI Taxonomy" id="1436122"/>
    <lineage>
        <taxon>Bacteria</taxon>
        <taxon>Bacillati</taxon>
        <taxon>Actinomycetota</taxon>
        <taxon>Actinomycetes</taxon>
        <taxon>Micromonosporales</taxon>
        <taxon>Micromonosporaceae</taxon>
        <taxon>Plantactinospora</taxon>
    </lineage>
</organism>
<comment type="caution">
    <text evidence="8">The sequence shown here is derived from an EMBL/GenBank/DDBJ whole genome shotgun (WGS) entry which is preliminary data.</text>
</comment>
<feature type="region of interest" description="Disordered" evidence="6">
    <location>
        <begin position="267"/>
        <end position="301"/>
    </location>
</feature>
<dbReference type="PRINTS" id="PR00364">
    <property type="entry name" value="DISEASERSIST"/>
</dbReference>
<dbReference type="EMBL" id="JAZGQL010000007">
    <property type="protein sequence ID" value="MEE6307529.1"/>
    <property type="molecule type" value="Genomic_DNA"/>
</dbReference>
<evidence type="ECO:0000256" key="1">
    <source>
        <dbReference type="ARBA" id="ARBA00005820"/>
    </source>
</evidence>
<evidence type="ECO:0000256" key="6">
    <source>
        <dbReference type="SAM" id="MobiDB-lite"/>
    </source>
</evidence>
<dbReference type="RefSeq" id="WP_331207815.1">
    <property type="nucleotide sequence ID" value="NZ_JAZGQL010000007.1"/>
</dbReference>
<evidence type="ECO:0000256" key="5">
    <source>
        <dbReference type="PROSITE-ProRule" id="PRU01091"/>
    </source>
</evidence>
<comment type="similarity">
    <text evidence="1">Belongs to the AfsR/DnrI/RedD regulatory family.</text>
</comment>
<dbReference type="Pfam" id="PF03704">
    <property type="entry name" value="BTAD"/>
    <property type="match status" value="1"/>
</dbReference>
<feature type="region of interest" description="Disordered" evidence="6">
    <location>
        <begin position="1033"/>
        <end position="1068"/>
    </location>
</feature>
<dbReference type="InterPro" id="IPR016032">
    <property type="entry name" value="Sig_transdc_resp-reg_C-effctor"/>
</dbReference>
<dbReference type="InterPro" id="IPR005158">
    <property type="entry name" value="BTAD"/>
</dbReference>
<keyword evidence="3 5" id="KW-0238">DNA-binding</keyword>
<proteinExistence type="inferred from homology"/>
<name>A0ABU7SCN6_9ACTN</name>
<dbReference type="SMART" id="SM00028">
    <property type="entry name" value="TPR"/>
    <property type="match status" value="5"/>
</dbReference>
<protein>
    <submittedName>
        <fullName evidence="8">BTAD domain-containing putative transcriptional regulator</fullName>
    </submittedName>
</protein>
<dbReference type="InterPro" id="IPR011990">
    <property type="entry name" value="TPR-like_helical_dom_sf"/>
</dbReference>
<dbReference type="SUPFAM" id="SSF52540">
    <property type="entry name" value="P-loop containing nucleoside triphosphate hydrolases"/>
    <property type="match status" value="1"/>
</dbReference>
<dbReference type="PANTHER" id="PTHR35807">
    <property type="entry name" value="TRANSCRIPTIONAL REGULATOR REDD-RELATED"/>
    <property type="match status" value="1"/>
</dbReference>
<dbReference type="InterPro" id="IPR027417">
    <property type="entry name" value="P-loop_NTPase"/>
</dbReference>
<keyword evidence="9" id="KW-1185">Reference proteome</keyword>
<dbReference type="Proteomes" id="UP001339911">
    <property type="component" value="Unassembled WGS sequence"/>
</dbReference>
<dbReference type="InterPro" id="IPR051677">
    <property type="entry name" value="AfsR-DnrI-RedD_regulator"/>
</dbReference>
<keyword evidence="4" id="KW-0804">Transcription</keyword>
<dbReference type="InterPro" id="IPR019734">
    <property type="entry name" value="TPR_rpt"/>
</dbReference>
<evidence type="ECO:0000256" key="4">
    <source>
        <dbReference type="ARBA" id="ARBA00023163"/>
    </source>
</evidence>
<feature type="compositionally biased region" description="Basic residues" evidence="6">
    <location>
        <begin position="1056"/>
        <end position="1068"/>
    </location>
</feature>
<feature type="domain" description="OmpR/PhoB-type" evidence="7">
    <location>
        <begin position="11"/>
        <end position="114"/>
    </location>
</feature>
<accession>A0ABU7SCN6</accession>
<dbReference type="Gene3D" id="1.10.10.10">
    <property type="entry name" value="Winged helix-like DNA-binding domain superfamily/Winged helix DNA-binding domain"/>
    <property type="match status" value="1"/>
</dbReference>
<dbReference type="SMART" id="SM00862">
    <property type="entry name" value="Trans_reg_C"/>
    <property type="match status" value="1"/>
</dbReference>
<dbReference type="Gene3D" id="1.25.40.10">
    <property type="entry name" value="Tetratricopeptide repeat domain"/>
    <property type="match status" value="3"/>
</dbReference>
<evidence type="ECO:0000259" key="7">
    <source>
        <dbReference type="PROSITE" id="PS51755"/>
    </source>
</evidence>
<evidence type="ECO:0000256" key="2">
    <source>
        <dbReference type="ARBA" id="ARBA00023015"/>
    </source>
</evidence>
<sequence length="1068" mass="115881">MDTLGRWQPDPSFRLIGGVMFEVSLLGPLEIISDGVPLVLGPPKQQVVLAMLALRPGRLVGMDELVDELWPAKPPASAVANARGYAGNLRRMFDRMPGGRGLLVRRGSGYELRLPSEAVDLIAFVAECQRLTVALAAGDIATAGELLSRAERRWRGPVLAGLPLGPVLSARAEAVSEMLLDLVEQRAEFCLATGQPGLAVTYLRDHLLAHPLRERGHALLMRALSQEGDVPGALAAYGAARTVLVEQLGIEPGTELRQLHQAILNRDPALERPSPVSSPRASGRSTSTATTAVPPGDEVGPAGMQVNWLPRQPVDFTGRAEAVRGLVAAVRAASPGATVLKVIDGMAGIGKTALAVQVAAQLTDDYPDAQLFVDLQGHGAGDQLDPATALVTLLRQLGVPAGRIPPDPDDRIALWRAELAARRAVLVLDNAGSSAQLAPLLPSAPGTLVLVTSRRRLLASGSAPPMSLPVLAPDEAIELLARVAGRDRIDAEPEAAAVVVGRCGYLPLAIRLVGARLAHRPGWRVADLAQRLDRATPLLGELSAEDHTVAGAFRLSYEPLQEPVRRMFRLLGLHPGEHFGVDTAAALADVPLPDAETAVADLVNHHLLEEPVAGRFRFHDLVRDYARGLATSTGEPAEHSAAIDRLLDYFMHACLASTAAMETAIPLVQTLGLKQPLRPDLLAAVRPTLEWLEVERDSLRALVRLAAEGDHPHQAWRLARAAWRFYYVRQYHDDILDTHRYGLVAARRLDDEAAIGTMYNYRAYSHLRSGDCTQAVRDLEAAIEVRERSGDRFGANVSRSNLGIVYWHMGRLADSVSLHQRALRDRRSAGQDVLTAVSNIGLPLMFLGRYEEALRLHRQHLFMANLAGSQFNVALALANIGAVRSRLGQHHFAIRCLRASLRLWDRTGSRSGVSYALNELGAAFRGLRRLDDARKHHELALIAADRHGERYSEAAALNGIGLTLAAQGHSGQALEFHRNALTLATRISHPYEQGRALVGIARQLEPHDPAEAQRYRERALAIFRRMEVPEHLEVGQQLSSPPVPRQAETRTAGAPGRRRHQPAPRPGR</sequence>
<dbReference type="Gene3D" id="1.10.8.430">
    <property type="entry name" value="Helical domain of apoptotic protease-activating factors"/>
    <property type="match status" value="1"/>
</dbReference>
<dbReference type="SUPFAM" id="SSF48452">
    <property type="entry name" value="TPR-like"/>
    <property type="match status" value="3"/>
</dbReference>
<evidence type="ECO:0000313" key="8">
    <source>
        <dbReference type="EMBL" id="MEE6307529.1"/>
    </source>
</evidence>
<dbReference type="InterPro" id="IPR001867">
    <property type="entry name" value="OmpR/PhoB-type_DNA-bd"/>
</dbReference>
<gene>
    <name evidence="8" type="ORF">V1634_11920</name>
</gene>
<dbReference type="SUPFAM" id="SSF46894">
    <property type="entry name" value="C-terminal effector domain of the bipartite response regulators"/>
    <property type="match status" value="1"/>
</dbReference>
<dbReference type="SMART" id="SM01043">
    <property type="entry name" value="BTAD"/>
    <property type="match status" value="1"/>
</dbReference>
<dbReference type="PANTHER" id="PTHR35807:SF1">
    <property type="entry name" value="TRANSCRIPTIONAL REGULATOR REDD"/>
    <property type="match status" value="1"/>
</dbReference>
<evidence type="ECO:0000256" key="3">
    <source>
        <dbReference type="ARBA" id="ARBA00023125"/>
    </source>
</evidence>
<dbReference type="InterPro" id="IPR036388">
    <property type="entry name" value="WH-like_DNA-bd_sf"/>
</dbReference>
<dbReference type="PROSITE" id="PS51755">
    <property type="entry name" value="OMPR_PHOB"/>
    <property type="match status" value="1"/>
</dbReference>
<feature type="compositionally biased region" description="Low complexity" evidence="6">
    <location>
        <begin position="277"/>
        <end position="292"/>
    </location>
</feature>